<evidence type="ECO:0000313" key="6">
    <source>
        <dbReference type="EMBL" id="MBB4751151.1"/>
    </source>
</evidence>
<gene>
    <name evidence="6" type="ORF">BJ964_005312</name>
</gene>
<feature type="region of interest" description="Disordered" evidence="3">
    <location>
        <begin position="266"/>
        <end position="291"/>
    </location>
</feature>
<dbReference type="InterPro" id="IPR041664">
    <property type="entry name" value="AAA_16"/>
</dbReference>
<organism evidence="6 7">
    <name type="scientific">Actinoplanes lobatus</name>
    <dbReference type="NCBI Taxonomy" id="113568"/>
    <lineage>
        <taxon>Bacteria</taxon>
        <taxon>Bacillati</taxon>
        <taxon>Actinomycetota</taxon>
        <taxon>Actinomycetes</taxon>
        <taxon>Micromonosporales</taxon>
        <taxon>Micromonosporaceae</taxon>
        <taxon>Actinoplanes</taxon>
    </lineage>
</organism>
<evidence type="ECO:0000256" key="2">
    <source>
        <dbReference type="ARBA" id="ARBA00022803"/>
    </source>
</evidence>
<dbReference type="Gene3D" id="1.25.40.10">
    <property type="entry name" value="Tetratricopeptide repeat domain"/>
    <property type="match status" value="2"/>
</dbReference>
<dbReference type="RefSeq" id="WP_188123224.1">
    <property type="nucleotide sequence ID" value="NZ_JACHNC010000001.1"/>
</dbReference>
<dbReference type="AlphaFoldDB" id="A0A7W7HII3"/>
<sequence length="1241" mass="133794">MVTGLMVTDTGFEVLVGGEPVDARRKLGAPDVELLQDIAGRYVDAVHARSDDAVFVGLGRELFAWIDGGHGQVAARLEQVAAPLVFEVRAPWSPSAAGWVVLRAPWEVLADQTGFLAADGLRRFEVVRRLGTPTDATPLDEYRLGLMFMASAPRRQRELDFEAEESAILTAVGDTRVDLVVEDTGDPEQLGLRWADLGGLPVLHLSCHGVNNWPASPGGPRVPVLMMEDEVGDGLPVTASELIGRLSVRPRLMFVSACLTATPADAEGYLPPGQDHRSPGEPADGGPGTSEVVPVAHSLSTSLVRAGVPAVVGWDGSVTDGAATLFARHLYQRLGLRLDLAAAVGDARRKLLACEQPLLRADWHLARIWLGPAGGGPVVAGTRKRQWMSALHGTKTFLDLKRRHVPVAAAEMFVGRRREMRQALRVLRGNEHAGVLLHGQGRLGKSSLAARLADRFGDRAVAVVFGDYTALGVLEAVAAAVEDNPAARSLIEARRAEVRDQPEALRWLLVDLLSGPCFQAGSEGQRPLLLIIDDLEQILEPQSEGPHRVAAGCAPVLAAVLGAFDPERGDSRLVLTSRFVFTLDRLQERLEPVQLAPLTGVAQRKLAVRQRAVPSEQLREARAGLAARAVAVSGGNPGLQDLVALRLVYSPQVDLARAEQAVTDMEAYLDRGDLPTDAEVRAFVENLALDALIEQAGTAHIALLRALTLFDLPMPAAVTDLLETRTGGSVQRLCGLGLADTFPDVRDQRATAAAVNALAAGRLTPLPEADEAELAAVVVQPLLAAWGGPDDRPAWNADLDLQLTRLAVLADDPTVVALCAGDAVDALLAGPAKQALALGQQAIAVLDRCVTPAPVKLLRKVAEAARVSGDGDTAVALFERAVQRATAGGGAAEPLEHARVIAFYAEFLITRGALEQAEQLLHQARDMFTTAGSEGEAAAARGRHADILYQRGDYDGALRIRHDVELPVYERLGDTYSIAVTWGEIADILHERGDHDEALRIRHEVQLPVYERLGDARSIAITWGKIADTRYQRGDHDEALRIRHDVELPVYERLGDTYSIAVTWGEIADILHERGDHDEALRIRHEVQLPVYERLGNARSIAVTWGNIADTLYQRGDHDEALQIRQDKVLPVVERINDLVGIANTTWGIAQIRLDQRDFSSALSNALKAFEILDRLQRPDGIAVVGVSLGELLAASGKPDSAREVWEKSLAAATKVGFTSLIERISELLRDIDSDPHPVDG</sequence>
<dbReference type="PANTHER" id="PTHR45641:SF19">
    <property type="entry name" value="NEPHROCYSTIN-3"/>
    <property type="match status" value="1"/>
</dbReference>
<feature type="domain" description="CHAT" evidence="4">
    <location>
        <begin position="103"/>
        <end position="355"/>
    </location>
</feature>
<feature type="domain" description="Orc1-like AAA ATPase" evidence="5">
    <location>
        <begin position="413"/>
        <end position="538"/>
    </location>
</feature>
<dbReference type="InterPro" id="IPR024983">
    <property type="entry name" value="CHAT_dom"/>
</dbReference>
<dbReference type="Gene3D" id="3.40.50.300">
    <property type="entry name" value="P-loop containing nucleotide triphosphate hydrolases"/>
    <property type="match status" value="1"/>
</dbReference>
<keyword evidence="1" id="KW-0677">Repeat</keyword>
<dbReference type="EMBL" id="JACHNC010000001">
    <property type="protein sequence ID" value="MBB4751151.1"/>
    <property type="molecule type" value="Genomic_DNA"/>
</dbReference>
<keyword evidence="2" id="KW-0802">TPR repeat</keyword>
<name>A0A7W7HII3_9ACTN</name>
<dbReference type="PANTHER" id="PTHR45641">
    <property type="entry name" value="TETRATRICOPEPTIDE REPEAT PROTEIN (AFU_ORTHOLOGUE AFUA_6G03870)"/>
    <property type="match status" value="1"/>
</dbReference>
<dbReference type="SUPFAM" id="SSF52540">
    <property type="entry name" value="P-loop containing nucleoside triphosphate hydrolases"/>
    <property type="match status" value="1"/>
</dbReference>
<evidence type="ECO:0000256" key="1">
    <source>
        <dbReference type="ARBA" id="ARBA00022737"/>
    </source>
</evidence>
<evidence type="ECO:0000313" key="7">
    <source>
        <dbReference type="Proteomes" id="UP000590511"/>
    </source>
</evidence>
<protein>
    <submittedName>
        <fullName evidence="6">Tetratricopeptide (TPR) repeat protein</fullName>
    </submittedName>
</protein>
<reference evidence="6 7" key="1">
    <citation type="submission" date="2020-08" db="EMBL/GenBank/DDBJ databases">
        <title>Sequencing the genomes of 1000 actinobacteria strains.</title>
        <authorList>
            <person name="Klenk H.-P."/>
        </authorList>
    </citation>
    <scope>NUCLEOTIDE SEQUENCE [LARGE SCALE GENOMIC DNA]</scope>
    <source>
        <strain evidence="6 7">DSM 43150</strain>
    </source>
</reference>
<comment type="caution">
    <text evidence="6">The sequence shown here is derived from an EMBL/GenBank/DDBJ whole genome shotgun (WGS) entry which is preliminary data.</text>
</comment>
<evidence type="ECO:0000259" key="4">
    <source>
        <dbReference type="Pfam" id="PF12770"/>
    </source>
</evidence>
<evidence type="ECO:0000259" key="5">
    <source>
        <dbReference type="Pfam" id="PF13191"/>
    </source>
</evidence>
<dbReference type="Proteomes" id="UP000590511">
    <property type="component" value="Unassembled WGS sequence"/>
</dbReference>
<accession>A0A7W7HII3</accession>
<dbReference type="Pfam" id="PF13424">
    <property type="entry name" value="TPR_12"/>
    <property type="match status" value="1"/>
</dbReference>
<proteinExistence type="predicted"/>
<dbReference type="SUPFAM" id="SSF48452">
    <property type="entry name" value="TPR-like"/>
    <property type="match status" value="3"/>
</dbReference>
<dbReference type="InterPro" id="IPR011990">
    <property type="entry name" value="TPR-like_helical_dom_sf"/>
</dbReference>
<dbReference type="InterPro" id="IPR027417">
    <property type="entry name" value="P-loop_NTPase"/>
</dbReference>
<dbReference type="Pfam" id="PF13191">
    <property type="entry name" value="AAA_16"/>
    <property type="match status" value="1"/>
</dbReference>
<dbReference type="Pfam" id="PF12770">
    <property type="entry name" value="CHAT"/>
    <property type="match status" value="1"/>
</dbReference>
<evidence type="ECO:0000256" key="3">
    <source>
        <dbReference type="SAM" id="MobiDB-lite"/>
    </source>
</evidence>